<sequence>MQNVSLRPITVEDATSVQLYASDARLAATCNVPYPYPSNGGQVFVERCIHARESRQRFPHAILLDGQFVGVIGLNLPDFTNLTAEVDYWLAVPFWGQGIMTQAVGLVAGVAFKELGFCRLFSGCWSKNPASCRVLEKNGFTEISSIVNDGHFGQKFAGETIRRFTLSYDEWQRHMTTA</sequence>
<keyword evidence="6" id="KW-1185">Reference proteome</keyword>
<dbReference type="PANTHER" id="PTHR43792">
    <property type="entry name" value="GNAT FAMILY, PUTATIVE (AFU_ORTHOLOGUE AFUA_3G00765)-RELATED-RELATED"/>
    <property type="match status" value="1"/>
</dbReference>
<dbReference type="InterPro" id="IPR051531">
    <property type="entry name" value="N-acetyltransferase"/>
</dbReference>
<dbReference type="PROSITE" id="PS51186">
    <property type="entry name" value="GNAT"/>
    <property type="match status" value="1"/>
</dbReference>
<comment type="caution">
    <text evidence="5">The sequence shown here is derived from an EMBL/GenBank/DDBJ whole genome shotgun (WGS) entry which is preliminary data.</text>
</comment>
<comment type="similarity">
    <text evidence="3">Belongs to the acetyltransferase family. RimJ subfamily.</text>
</comment>
<accession>A0A6N8FSD2</accession>
<protein>
    <recommendedName>
        <fullName evidence="4">N-acetyltransferase domain-containing protein</fullName>
    </recommendedName>
</protein>
<evidence type="ECO:0000259" key="4">
    <source>
        <dbReference type="PROSITE" id="PS51186"/>
    </source>
</evidence>
<feature type="domain" description="N-acetyltransferase" evidence="4">
    <location>
        <begin position="4"/>
        <end position="167"/>
    </location>
</feature>
<evidence type="ECO:0000313" key="5">
    <source>
        <dbReference type="EMBL" id="MUL36038.1"/>
    </source>
</evidence>
<keyword evidence="1" id="KW-0808">Transferase</keyword>
<dbReference type="InterPro" id="IPR016181">
    <property type="entry name" value="Acyl_CoA_acyltransferase"/>
</dbReference>
<proteinExistence type="inferred from homology"/>
<evidence type="ECO:0000256" key="2">
    <source>
        <dbReference type="ARBA" id="ARBA00023315"/>
    </source>
</evidence>
<dbReference type="Gene3D" id="3.40.630.30">
    <property type="match status" value="1"/>
</dbReference>
<organism evidence="5 6">
    <name type="scientific">Gloeocapsopsis dulcis AAB1 = 1H9</name>
    <dbReference type="NCBI Taxonomy" id="1433147"/>
    <lineage>
        <taxon>Bacteria</taxon>
        <taxon>Bacillati</taxon>
        <taxon>Cyanobacteriota</taxon>
        <taxon>Cyanophyceae</taxon>
        <taxon>Oscillatoriophycideae</taxon>
        <taxon>Chroococcales</taxon>
        <taxon>Chroococcaceae</taxon>
        <taxon>Gloeocapsopsis</taxon>
        <taxon>Gloeocapsopsis dulcis</taxon>
    </lineage>
</organism>
<name>A0A6N8FSD2_9CHRO</name>
<evidence type="ECO:0000256" key="3">
    <source>
        <dbReference type="ARBA" id="ARBA00038502"/>
    </source>
</evidence>
<dbReference type="SUPFAM" id="SSF55729">
    <property type="entry name" value="Acyl-CoA N-acyltransferases (Nat)"/>
    <property type="match status" value="1"/>
</dbReference>
<evidence type="ECO:0000256" key="1">
    <source>
        <dbReference type="ARBA" id="ARBA00022679"/>
    </source>
</evidence>
<dbReference type="EMBL" id="NAPY01000007">
    <property type="protein sequence ID" value="MUL36038.1"/>
    <property type="molecule type" value="Genomic_DNA"/>
</dbReference>
<dbReference type="AlphaFoldDB" id="A0A6N8FSD2"/>
<dbReference type="Proteomes" id="UP000441797">
    <property type="component" value="Unassembled WGS sequence"/>
</dbReference>
<dbReference type="PANTHER" id="PTHR43792:SF8">
    <property type="entry name" value="[RIBOSOMAL PROTEIN US5]-ALANINE N-ACETYLTRANSFERASE"/>
    <property type="match status" value="1"/>
</dbReference>
<reference evidence="5 6" key="1">
    <citation type="journal article" date="2019" name="Front. Microbiol.">
        <title>Genomic Features for Desiccation Tolerance and Sugar Biosynthesis in the Extremophile Gloeocapsopsis sp. UTEX B3054.</title>
        <authorList>
            <person name="Urrejola C."/>
            <person name="Alcorta J."/>
            <person name="Salas L."/>
            <person name="Vasquez M."/>
            <person name="Polz M.F."/>
            <person name="Vicuna R."/>
            <person name="Diez B."/>
        </authorList>
    </citation>
    <scope>NUCLEOTIDE SEQUENCE [LARGE SCALE GENOMIC DNA]</scope>
    <source>
        <strain evidence="5 6">1H9</strain>
    </source>
</reference>
<dbReference type="OrthoDB" id="9785602at2"/>
<dbReference type="GO" id="GO:0016747">
    <property type="term" value="F:acyltransferase activity, transferring groups other than amino-acyl groups"/>
    <property type="evidence" value="ECO:0007669"/>
    <property type="project" value="InterPro"/>
</dbReference>
<evidence type="ECO:0000313" key="6">
    <source>
        <dbReference type="Proteomes" id="UP000441797"/>
    </source>
</evidence>
<gene>
    <name evidence="5" type="ORF">BWI75_06640</name>
</gene>
<dbReference type="Pfam" id="PF13302">
    <property type="entry name" value="Acetyltransf_3"/>
    <property type="match status" value="1"/>
</dbReference>
<dbReference type="InterPro" id="IPR000182">
    <property type="entry name" value="GNAT_dom"/>
</dbReference>
<dbReference type="RefSeq" id="WP_105222369.1">
    <property type="nucleotide sequence ID" value="NZ_CAWNSU010000010.1"/>
</dbReference>
<keyword evidence="2" id="KW-0012">Acyltransferase</keyword>